<evidence type="ECO:0000256" key="3">
    <source>
        <dbReference type="ARBA" id="ARBA00022553"/>
    </source>
</evidence>
<dbReference type="Pfam" id="PF00072">
    <property type="entry name" value="Response_reg"/>
    <property type="match status" value="1"/>
</dbReference>
<dbReference type="InterPro" id="IPR003594">
    <property type="entry name" value="HATPase_dom"/>
</dbReference>
<dbReference type="SUPFAM" id="SSF55874">
    <property type="entry name" value="ATPase domain of HSP90 chaperone/DNA topoisomerase II/histidine kinase"/>
    <property type="match status" value="1"/>
</dbReference>
<feature type="domain" description="Response regulatory" evidence="6">
    <location>
        <begin position="575"/>
        <end position="697"/>
    </location>
</feature>
<dbReference type="EMBL" id="JABCSC020000001">
    <property type="protein sequence ID" value="NSL54192.1"/>
    <property type="molecule type" value="Genomic_DNA"/>
</dbReference>
<dbReference type="Gene3D" id="3.30.565.10">
    <property type="entry name" value="Histidine kinase-like ATPase, C-terminal domain"/>
    <property type="match status" value="1"/>
</dbReference>
<dbReference type="Gene3D" id="3.30.450.20">
    <property type="entry name" value="PAS domain"/>
    <property type="match status" value="2"/>
</dbReference>
<evidence type="ECO:0000256" key="1">
    <source>
        <dbReference type="ARBA" id="ARBA00000085"/>
    </source>
</evidence>
<dbReference type="InterPro" id="IPR036890">
    <property type="entry name" value="HATPase_C_sf"/>
</dbReference>
<evidence type="ECO:0000259" key="6">
    <source>
        <dbReference type="PROSITE" id="PS50110"/>
    </source>
</evidence>
<feature type="domain" description="Histidine kinase" evidence="5">
    <location>
        <begin position="333"/>
        <end position="555"/>
    </location>
</feature>
<dbReference type="InterPro" id="IPR000014">
    <property type="entry name" value="PAS"/>
</dbReference>
<dbReference type="Gene3D" id="3.40.50.2300">
    <property type="match status" value="1"/>
</dbReference>
<dbReference type="SMART" id="SM00448">
    <property type="entry name" value="REC"/>
    <property type="match status" value="1"/>
</dbReference>
<dbReference type="InterPro" id="IPR013656">
    <property type="entry name" value="PAS_4"/>
</dbReference>
<dbReference type="PRINTS" id="PR00344">
    <property type="entry name" value="BCTRLSENSOR"/>
</dbReference>
<comment type="catalytic activity">
    <reaction evidence="1">
        <text>ATP + protein L-histidine = ADP + protein N-phospho-L-histidine.</text>
        <dbReference type="EC" id="2.7.13.3"/>
    </reaction>
</comment>
<dbReference type="InterPro" id="IPR005467">
    <property type="entry name" value="His_kinase_dom"/>
</dbReference>
<keyword evidence="3 4" id="KW-0597">Phosphoprotein</keyword>
<comment type="caution">
    <text evidence="8">The sequence shown here is derived from an EMBL/GenBank/DDBJ whole genome shotgun (WGS) entry which is preliminary data.</text>
</comment>
<dbReference type="SUPFAM" id="SSF52172">
    <property type="entry name" value="CheY-like"/>
    <property type="match status" value="1"/>
</dbReference>
<reference evidence="8 9" key="1">
    <citation type="submission" date="2020-06" db="EMBL/GenBank/DDBJ databases">
        <title>Draft genome of Uliginosibacterium sp. IMCC34675.</title>
        <authorList>
            <person name="Song J."/>
        </authorList>
    </citation>
    <scope>NUCLEOTIDE SEQUENCE [LARGE SCALE GENOMIC DNA]</scope>
    <source>
        <strain evidence="8 9">IMCC34675</strain>
    </source>
</reference>
<dbReference type="PANTHER" id="PTHR45339:SF3">
    <property type="entry name" value="HISTIDINE KINASE"/>
    <property type="match status" value="1"/>
</dbReference>
<dbReference type="Proteomes" id="UP000778523">
    <property type="component" value="Unassembled WGS sequence"/>
</dbReference>
<dbReference type="InterPro" id="IPR035965">
    <property type="entry name" value="PAS-like_dom_sf"/>
</dbReference>
<evidence type="ECO:0000256" key="4">
    <source>
        <dbReference type="PROSITE-ProRule" id="PRU00169"/>
    </source>
</evidence>
<accession>A0ABX2IGP1</accession>
<dbReference type="InterPro" id="IPR011006">
    <property type="entry name" value="CheY-like_superfamily"/>
</dbReference>
<sequence length="714" mass="78141">MPPAWRLPVLSLLAALLLASLLWLLALPAPLSLALAALGACAVPLLGRRGPREQIDSADMQHFVQRLIDAIPQPIYVKDAEARFLMVNEAFAHERRRPASELIGLSSFDLSPNAAMSQTINDEDHAVLAGHAVFKEQHTTYPVTGEECYRLVSKRLCQAPNGQPLIIGAHFDITSLRQTEAGLQQAVARESLQRERIQTWMQRLINVIPQPVYVKDANSRYLLVNEAFCNDRMLAAAELLGKTPFDLARDPAHARKVMAEDQEVLNGGKIYKEELIQHPVTGEPRYRVISKGSCPDADGRPVIVGANFDITSWRQAEQNWRQASAAKSQFLAAMSHEIRTPLSGVIGSLRLALRAPGLEDEARSYIQTGLGSAESLLSIINDILDFSKIEAGQLRLEQIDFELAATVREATQSFRDSARARGLAFETSIDPQVPPFLKGDPTRLRQILINLIGNAVKFTERGSVTLRLRCSPAPEGSLRLFGEVEDSGVGIPPEAQERLFQVFQQADLTTTRRFGGTGLGLAICRQLVEAMGGSISLRSQPGQGSCFSFDLLLAPGRSTATPEEAPITPHSHRLRILCAEDVRVNQLILRGQLGHMGHEVDIAENGRAAVQALAQQDYDLVLMDGRMPEMDGAEASRAIRAGGLPGCAVRNPSIRIVAVTANASDEDRDYYLAAGMDDVLTKPLREDALHTIIKDTIAGLATEGRLNARHTLRQ</sequence>
<dbReference type="PROSITE" id="PS50109">
    <property type="entry name" value="HIS_KIN"/>
    <property type="match status" value="1"/>
</dbReference>
<dbReference type="PROSITE" id="PS50112">
    <property type="entry name" value="PAS"/>
    <property type="match status" value="1"/>
</dbReference>
<evidence type="ECO:0000259" key="7">
    <source>
        <dbReference type="PROSITE" id="PS50112"/>
    </source>
</evidence>
<dbReference type="SMART" id="SM00091">
    <property type="entry name" value="PAS"/>
    <property type="match status" value="2"/>
</dbReference>
<dbReference type="RefSeq" id="WP_170020701.1">
    <property type="nucleotide sequence ID" value="NZ_JABCSC020000001.1"/>
</dbReference>
<dbReference type="Pfam" id="PF08448">
    <property type="entry name" value="PAS_4"/>
    <property type="match status" value="2"/>
</dbReference>
<feature type="domain" description="PAS" evidence="7">
    <location>
        <begin position="197"/>
        <end position="268"/>
    </location>
</feature>
<evidence type="ECO:0000313" key="9">
    <source>
        <dbReference type="Proteomes" id="UP000778523"/>
    </source>
</evidence>
<dbReference type="InterPro" id="IPR036097">
    <property type="entry name" value="HisK_dim/P_sf"/>
</dbReference>
<evidence type="ECO:0000259" key="5">
    <source>
        <dbReference type="PROSITE" id="PS50109"/>
    </source>
</evidence>
<dbReference type="SUPFAM" id="SSF55785">
    <property type="entry name" value="PYP-like sensor domain (PAS domain)"/>
    <property type="match status" value="2"/>
</dbReference>
<dbReference type="Gene3D" id="1.10.287.130">
    <property type="match status" value="1"/>
</dbReference>
<dbReference type="Pfam" id="PF00512">
    <property type="entry name" value="HisKA"/>
    <property type="match status" value="1"/>
</dbReference>
<dbReference type="Pfam" id="PF02518">
    <property type="entry name" value="HATPase_c"/>
    <property type="match status" value="1"/>
</dbReference>
<dbReference type="SMART" id="SM00388">
    <property type="entry name" value="HisKA"/>
    <property type="match status" value="1"/>
</dbReference>
<proteinExistence type="predicted"/>
<dbReference type="PROSITE" id="PS50110">
    <property type="entry name" value="RESPONSE_REGULATORY"/>
    <property type="match status" value="1"/>
</dbReference>
<dbReference type="CDD" id="cd00082">
    <property type="entry name" value="HisKA"/>
    <property type="match status" value="1"/>
</dbReference>
<dbReference type="PANTHER" id="PTHR45339">
    <property type="entry name" value="HYBRID SIGNAL TRANSDUCTION HISTIDINE KINASE J"/>
    <property type="match status" value="1"/>
</dbReference>
<feature type="modified residue" description="4-aspartylphosphate" evidence="4">
    <location>
        <position position="624"/>
    </location>
</feature>
<protein>
    <recommendedName>
        <fullName evidence="2">histidine kinase</fullName>
        <ecNumber evidence="2">2.7.13.3</ecNumber>
    </recommendedName>
</protein>
<dbReference type="CDD" id="cd17546">
    <property type="entry name" value="REC_hyHK_CKI1_RcsC-like"/>
    <property type="match status" value="1"/>
</dbReference>
<gene>
    <name evidence="8" type="ORF">HJ583_004070</name>
</gene>
<dbReference type="InterPro" id="IPR004358">
    <property type="entry name" value="Sig_transdc_His_kin-like_C"/>
</dbReference>
<keyword evidence="9" id="KW-1185">Reference proteome</keyword>
<dbReference type="EC" id="2.7.13.3" evidence="2"/>
<dbReference type="InterPro" id="IPR001789">
    <property type="entry name" value="Sig_transdc_resp-reg_receiver"/>
</dbReference>
<dbReference type="SMART" id="SM00387">
    <property type="entry name" value="HATPase_c"/>
    <property type="match status" value="1"/>
</dbReference>
<name>A0ABX2IGP1_9RHOO</name>
<evidence type="ECO:0000256" key="2">
    <source>
        <dbReference type="ARBA" id="ARBA00012438"/>
    </source>
</evidence>
<evidence type="ECO:0000313" key="8">
    <source>
        <dbReference type="EMBL" id="NSL54192.1"/>
    </source>
</evidence>
<dbReference type="SUPFAM" id="SSF47384">
    <property type="entry name" value="Homodimeric domain of signal transducing histidine kinase"/>
    <property type="match status" value="1"/>
</dbReference>
<dbReference type="InterPro" id="IPR003661">
    <property type="entry name" value="HisK_dim/P_dom"/>
</dbReference>
<dbReference type="CDD" id="cd16922">
    <property type="entry name" value="HATPase_EvgS-ArcB-TorS-like"/>
    <property type="match status" value="1"/>
</dbReference>
<organism evidence="8 9">
    <name type="scientific">Uliginosibacterium aquaticum</name>
    <dbReference type="NCBI Taxonomy" id="2731212"/>
    <lineage>
        <taxon>Bacteria</taxon>
        <taxon>Pseudomonadati</taxon>
        <taxon>Pseudomonadota</taxon>
        <taxon>Betaproteobacteria</taxon>
        <taxon>Rhodocyclales</taxon>
        <taxon>Zoogloeaceae</taxon>
        <taxon>Uliginosibacterium</taxon>
    </lineage>
</organism>